<dbReference type="PANTHER" id="PTHR43667">
    <property type="entry name" value="CYCLOPROPANE-FATTY-ACYL-PHOSPHOLIPID SYNTHASE"/>
    <property type="match status" value="1"/>
</dbReference>
<comment type="similarity">
    <text evidence="1">Belongs to the CFA/CMAS family.</text>
</comment>
<dbReference type="GO" id="GO:0032259">
    <property type="term" value="P:methylation"/>
    <property type="evidence" value="ECO:0007669"/>
    <property type="project" value="UniProtKB-KW"/>
</dbReference>
<dbReference type="CDD" id="cd02440">
    <property type="entry name" value="AdoMet_MTases"/>
    <property type="match status" value="1"/>
</dbReference>
<evidence type="ECO:0000313" key="8">
    <source>
        <dbReference type="EMBL" id="AWI34751.1"/>
    </source>
</evidence>
<keyword evidence="2 8" id="KW-0489">Methyltransferase</keyword>
<reference evidence="8 9" key="1">
    <citation type="submission" date="2017-06" db="EMBL/GenBank/DDBJ databases">
        <title>Complete genome of Helicobacter apodemus.</title>
        <authorList>
            <person name="Cho S."/>
        </authorList>
    </citation>
    <scope>NUCLEOTIDE SEQUENCE [LARGE SCALE GENOMIC DNA]</scope>
    <source>
        <strain evidence="9">SNUVETPUB-15-01</strain>
    </source>
</reference>
<dbReference type="EMBL" id="CP021886">
    <property type="protein sequence ID" value="AWI34751.1"/>
    <property type="molecule type" value="Genomic_DNA"/>
</dbReference>
<dbReference type="InterPro" id="IPR050723">
    <property type="entry name" value="CFA/CMAS"/>
</dbReference>
<dbReference type="PANTHER" id="PTHR43667:SF1">
    <property type="entry name" value="CYCLOPROPANE-FATTY-ACYL-PHOSPHOLIPID SYNTHASE"/>
    <property type="match status" value="1"/>
</dbReference>
<evidence type="ECO:0000256" key="3">
    <source>
        <dbReference type="ARBA" id="ARBA00022679"/>
    </source>
</evidence>
<dbReference type="OrthoDB" id="9782855at2"/>
<dbReference type="InterPro" id="IPR029063">
    <property type="entry name" value="SAM-dependent_MTases_sf"/>
</dbReference>
<feature type="domain" description="DUF7884" evidence="7">
    <location>
        <begin position="6"/>
        <end position="86"/>
    </location>
</feature>
<dbReference type="GO" id="GO:0008168">
    <property type="term" value="F:methyltransferase activity"/>
    <property type="evidence" value="ECO:0007669"/>
    <property type="project" value="UniProtKB-KW"/>
</dbReference>
<dbReference type="KEGG" id="had:CDV25_08235"/>
<dbReference type="Proteomes" id="UP000244890">
    <property type="component" value="Chromosome"/>
</dbReference>
<name>A0A2U8FEP0_9HELI</name>
<organism evidence="8 9">
    <name type="scientific">Helicobacter apodemus</name>
    <dbReference type="NCBI Taxonomy" id="135569"/>
    <lineage>
        <taxon>Bacteria</taxon>
        <taxon>Pseudomonadati</taxon>
        <taxon>Campylobacterota</taxon>
        <taxon>Epsilonproteobacteria</taxon>
        <taxon>Campylobacterales</taxon>
        <taxon>Helicobacteraceae</taxon>
        <taxon>Helicobacter</taxon>
    </lineage>
</organism>
<dbReference type="RefSeq" id="WP_108911539.1">
    <property type="nucleotide sequence ID" value="NZ_CP021886.1"/>
</dbReference>
<keyword evidence="3 8" id="KW-0808">Transferase</keyword>
<dbReference type="GO" id="GO:0008610">
    <property type="term" value="P:lipid biosynthetic process"/>
    <property type="evidence" value="ECO:0007669"/>
    <property type="project" value="InterPro"/>
</dbReference>
<keyword evidence="5" id="KW-0443">Lipid metabolism</keyword>
<dbReference type="PIRSF" id="PIRSF003085">
    <property type="entry name" value="CMAS"/>
    <property type="match status" value="1"/>
</dbReference>
<evidence type="ECO:0000256" key="6">
    <source>
        <dbReference type="PIRSR" id="PIRSR003085-1"/>
    </source>
</evidence>
<evidence type="ECO:0000256" key="4">
    <source>
        <dbReference type="ARBA" id="ARBA00022691"/>
    </source>
</evidence>
<evidence type="ECO:0000259" key="7">
    <source>
        <dbReference type="Pfam" id="PF25371"/>
    </source>
</evidence>
<dbReference type="AlphaFoldDB" id="A0A2U8FEP0"/>
<evidence type="ECO:0000313" key="9">
    <source>
        <dbReference type="Proteomes" id="UP000244890"/>
    </source>
</evidence>
<dbReference type="Gene3D" id="3.40.50.150">
    <property type="entry name" value="Vaccinia Virus protein VP39"/>
    <property type="match status" value="1"/>
</dbReference>
<accession>A0A2U8FEP0</accession>
<dbReference type="Pfam" id="PF02353">
    <property type="entry name" value="CMAS"/>
    <property type="match status" value="1"/>
</dbReference>
<evidence type="ECO:0000256" key="2">
    <source>
        <dbReference type="ARBA" id="ARBA00022603"/>
    </source>
</evidence>
<gene>
    <name evidence="8" type="ORF">CDV25_08235</name>
</gene>
<dbReference type="SUPFAM" id="SSF53335">
    <property type="entry name" value="S-adenosyl-L-methionine-dependent methyltransferases"/>
    <property type="match status" value="1"/>
</dbReference>
<evidence type="ECO:0000256" key="5">
    <source>
        <dbReference type="ARBA" id="ARBA00023098"/>
    </source>
</evidence>
<protein>
    <submittedName>
        <fullName evidence="8">SAM-dependent methyltransferase</fullName>
    </submittedName>
</protein>
<feature type="active site" evidence="6">
    <location>
        <position position="356"/>
    </location>
</feature>
<dbReference type="InterPro" id="IPR003333">
    <property type="entry name" value="CMAS"/>
</dbReference>
<keyword evidence="4" id="KW-0949">S-adenosyl-L-methionine</keyword>
<sequence>MLQKFFIKSFMKQWNFGNYAIKFWDGETVKIGNNKPKFSLILHQPIPFKLLSKDLSLTFAEAYMEGLIDIQGDYDEIARIIYLHSNRKYLKKYQNPNISSKIHQNKESKNIKSHYDLGNDFYKIWLDETKSYSCAYFKNPTDTLYQAQINKIEHTLKKLNLKPGEKLLDIGCGWGWLSIIAAQKYGVQVTGITISEEQYKEAKERVKSHKLENLVEIRLQNYQDLQEKEYFDKIVSVGMFEHVGAKNLSLYCSKSKEVLKPGGIFLLHSIMVMFEGETNAWIDKYIFPGGYLPSLREVISILSEFDYHLLLAESLRFHYAKTLDIWDKNFTQNLDKVRLLYDEKFIRMWSLYLKSCASAFRVGSIDLFQLLISKGANNELPLTKEYIYQ</sequence>
<dbReference type="InterPro" id="IPR057206">
    <property type="entry name" value="DUF7884"/>
</dbReference>
<dbReference type="Pfam" id="PF25371">
    <property type="entry name" value="DUF7884"/>
    <property type="match status" value="1"/>
</dbReference>
<proteinExistence type="inferred from homology"/>
<evidence type="ECO:0000256" key="1">
    <source>
        <dbReference type="ARBA" id="ARBA00010815"/>
    </source>
</evidence>